<accession>A0A3N5Y026</accession>
<dbReference type="AlphaFoldDB" id="A0A3N5Y026"/>
<dbReference type="PANTHER" id="PTHR46211">
    <property type="entry name" value="GLYCEROPHOSPHORYL DIESTER PHOSPHODIESTERASE"/>
    <property type="match status" value="1"/>
</dbReference>
<dbReference type="PANTHER" id="PTHR46211:SF14">
    <property type="entry name" value="GLYCEROPHOSPHODIESTER PHOSPHODIESTERASE"/>
    <property type="match status" value="1"/>
</dbReference>
<dbReference type="InterPro" id="IPR017946">
    <property type="entry name" value="PLC-like_Pdiesterase_TIM-brl"/>
</dbReference>
<feature type="domain" description="GP-PDE" evidence="1">
    <location>
        <begin position="1"/>
        <end position="229"/>
    </location>
</feature>
<dbReference type="PROSITE" id="PS51704">
    <property type="entry name" value="GP_PDE"/>
    <property type="match status" value="1"/>
</dbReference>
<keyword evidence="3" id="KW-1185">Reference proteome</keyword>
<gene>
    <name evidence="2" type="ORF">DRW07_09600</name>
</gene>
<organism evidence="2 3">
    <name type="scientific">Alteromonas sediminis</name>
    <dbReference type="NCBI Taxonomy" id="2259342"/>
    <lineage>
        <taxon>Bacteria</taxon>
        <taxon>Pseudomonadati</taxon>
        <taxon>Pseudomonadota</taxon>
        <taxon>Gammaproteobacteria</taxon>
        <taxon>Alteromonadales</taxon>
        <taxon>Alteromonadaceae</taxon>
        <taxon>Alteromonas/Salinimonas group</taxon>
        <taxon>Alteromonas</taxon>
    </lineage>
</organism>
<dbReference type="Proteomes" id="UP000275281">
    <property type="component" value="Unassembled WGS sequence"/>
</dbReference>
<evidence type="ECO:0000313" key="2">
    <source>
        <dbReference type="EMBL" id="RPJ66340.1"/>
    </source>
</evidence>
<dbReference type="InterPro" id="IPR030395">
    <property type="entry name" value="GP_PDE_dom"/>
</dbReference>
<dbReference type="RefSeq" id="WP_124027699.1">
    <property type="nucleotide sequence ID" value="NZ_JBHRSN010000006.1"/>
</dbReference>
<dbReference type="Pfam" id="PF03009">
    <property type="entry name" value="GDPD"/>
    <property type="match status" value="1"/>
</dbReference>
<dbReference type="OrthoDB" id="9795622at2"/>
<sequence length="229" mass="26009">MLIIGHRGASGYAPENTVEAFKLALIQKAHGIECDVFQIEGTSSVIIHDFHLDRTTNGKGFVPDCTLTDIRRLNAGNGNKVPVLSELFECLNETTWCNLELKYIEDIHAWVDEIKRLLAAYPYIVNKLVISSFNHPWLREIANQMPTVKIAYLIAHYPLHIVKTIKEFDAFAVNVDINIINQKLVDVIHSNNQQVWVFTVNKLEDMKRCRAMGVDGIFTNYPDIALDCI</sequence>
<reference evidence="2 3" key="1">
    <citation type="submission" date="2018-11" db="EMBL/GenBank/DDBJ databases">
        <authorList>
            <person name="Ye M.-Q."/>
            <person name="Du Z.-J."/>
        </authorList>
    </citation>
    <scope>NUCLEOTIDE SEQUENCE [LARGE SCALE GENOMIC DNA]</scope>
    <source>
        <strain evidence="2 3">U0105</strain>
    </source>
</reference>
<dbReference type="Gene3D" id="3.20.20.190">
    <property type="entry name" value="Phosphatidylinositol (PI) phosphodiesterase"/>
    <property type="match status" value="1"/>
</dbReference>
<dbReference type="EMBL" id="RPOK01000003">
    <property type="protein sequence ID" value="RPJ66340.1"/>
    <property type="molecule type" value="Genomic_DNA"/>
</dbReference>
<protein>
    <submittedName>
        <fullName evidence="2">Glycerophosphodiester phosphodiesterase</fullName>
    </submittedName>
</protein>
<evidence type="ECO:0000259" key="1">
    <source>
        <dbReference type="PROSITE" id="PS51704"/>
    </source>
</evidence>
<dbReference type="SUPFAM" id="SSF51695">
    <property type="entry name" value="PLC-like phosphodiesterases"/>
    <property type="match status" value="1"/>
</dbReference>
<dbReference type="GO" id="GO:0008081">
    <property type="term" value="F:phosphoric diester hydrolase activity"/>
    <property type="evidence" value="ECO:0007669"/>
    <property type="project" value="InterPro"/>
</dbReference>
<evidence type="ECO:0000313" key="3">
    <source>
        <dbReference type="Proteomes" id="UP000275281"/>
    </source>
</evidence>
<name>A0A3N5Y026_9ALTE</name>
<comment type="caution">
    <text evidence="2">The sequence shown here is derived from an EMBL/GenBank/DDBJ whole genome shotgun (WGS) entry which is preliminary data.</text>
</comment>
<dbReference type="GO" id="GO:0006629">
    <property type="term" value="P:lipid metabolic process"/>
    <property type="evidence" value="ECO:0007669"/>
    <property type="project" value="InterPro"/>
</dbReference>
<proteinExistence type="predicted"/>